<dbReference type="Gene3D" id="1.10.357.10">
    <property type="entry name" value="Tetracycline Repressor, domain 2"/>
    <property type="match status" value="1"/>
</dbReference>
<dbReference type="EMBL" id="CP054142">
    <property type="protein sequence ID" value="QTQ14869.1"/>
    <property type="molecule type" value="Genomic_DNA"/>
</dbReference>
<dbReference type="PROSITE" id="PS50977">
    <property type="entry name" value="HTH_TETR_2"/>
    <property type="match status" value="1"/>
</dbReference>
<gene>
    <name evidence="6" type="ORF">HRQ91_10590</name>
</gene>
<accession>A0A975F559</accession>
<keyword evidence="7" id="KW-1185">Reference proteome</keyword>
<dbReference type="SUPFAM" id="SSF46689">
    <property type="entry name" value="Homeodomain-like"/>
    <property type="match status" value="1"/>
</dbReference>
<dbReference type="GO" id="GO:0003677">
    <property type="term" value="F:DNA binding"/>
    <property type="evidence" value="ECO:0007669"/>
    <property type="project" value="UniProtKB-UniRule"/>
</dbReference>
<protein>
    <submittedName>
        <fullName evidence="6">TetR/AcrR family transcriptional regulator</fullName>
    </submittedName>
</protein>
<keyword evidence="2 4" id="KW-0238">DNA-binding</keyword>
<keyword evidence="3" id="KW-0804">Transcription</keyword>
<dbReference type="KEGG" id="tpav:HRQ91_10590"/>
<dbReference type="PANTHER" id="PTHR47506">
    <property type="entry name" value="TRANSCRIPTIONAL REGULATORY PROTEIN"/>
    <property type="match status" value="1"/>
</dbReference>
<feature type="domain" description="HTH tetR-type" evidence="5">
    <location>
        <begin position="8"/>
        <end position="68"/>
    </location>
</feature>
<dbReference type="RefSeq" id="WP_210119508.1">
    <property type="nucleotide sequence ID" value="NZ_CP054142.1"/>
</dbReference>
<name>A0A975F559_9SPIR</name>
<evidence type="ECO:0000256" key="4">
    <source>
        <dbReference type="PROSITE-ProRule" id="PRU00335"/>
    </source>
</evidence>
<reference evidence="6 7" key="1">
    <citation type="journal article" date="2021" name="Microbiol. Resour. Announc.">
        <title>Complete Genome Sequences of Three Human Oral Treponema parvum Isolates.</title>
        <authorList>
            <person name="Zeng H."/>
            <person name="Watt R.M."/>
        </authorList>
    </citation>
    <scope>NUCLEOTIDE SEQUENCE [LARGE SCALE GENOMIC DNA]</scope>
    <source>
        <strain evidence="6 7">ATCC 700770</strain>
    </source>
</reference>
<dbReference type="InterPro" id="IPR009057">
    <property type="entry name" value="Homeodomain-like_sf"/>
</dbReference>
<evidence type="ECO:0000313" key="6">
    <source>
        <dbReference type="EMBL" id="QTQ14869.1"/>
    </source>
</evidence>
<evidence type="ECO:0000256" key="1">
    <source>
        <dbReference type="ARBA" id="ARBA00023015"/>
    </source>
</evidence>
<dbReference type="Pfam" id="PF00440">
    <property type="entry name" value="TetR_N"/>
    <property type="match status" value="1"/>
</dbReference>
<dbReference type="InterPro" id="IPR001647">
    <property type="entry name" value="HTH_TetR"/>
</dbReference>
<dbReference type="SUPFAM" id="SSF48498">
    <property type="entry name" value="Tetracyclin repressor-like, C-terminal domain"/>
    <property type="match status" value="1"/>
</dbReference>
<dbReference type="Proteomes" id="UP000671908">
    <property type="component" value="Chromosome"/>
</dbReference>
<organism evidence="6 7">
    <name type="scientific">Treponema parvum</name>
    <dbReference type="NCBI Taxonomy" id="138851"/>
    <lineage>
        <taxon>Bacteria</taxon>
        <taxon>Pseudomonadati</taxon>
        <taxon>Spirochaetota</taxon>
        <taxon>Spirochaetia</taxon>
        <taxon>Spirochaetales</taxon>
        <taxon>Treponemataceae</taxon>
        <taxon>Treponema</taxon>
    </lineage>
</organism>
<keyword evidence="1" id="KW-0805">Transcription regulation</keyword>
<feature type="DNA-binding region" description="H-T-H motif" evidence="4">
    <location>
        <begin position="31"/>
        <end position="50"/>
    </location>
</feature>
<dbReference type="PRINTS" id="PR00455">
    <property type="entry name" value="HTHTETR"/>
</dbReference>
<evidence type="ECO:0000256" key="3">
    <source>
        <dbReference type="ARBA" id="ARBA00023163"/>
    </source>
</evidence>
<dbReference type="PANTHER" id="PTHR47506:SF6">
    <property type="entry name" value="HTH-TYPE TRANSCRIPTIONAL REPRESSOR NEMR"/>
    <property type="match status" value="1"/>
</dbReference>
<dbReference type="InterPro" id="IPR036271">
    <property type="entry name" value="Tet_transcr_reg_TetR-rel_C_sf"/>
</dbReference>
<sequence>MAIVVEHDKRKKEILEKALDVFSEEGYEDVTFQKIADRCGITRTTLYIYFKNKREIFLWSIKQMMSGLEEGLVRLCSDESVPASQALLNILMMIMENCELNKRLFGVILDYLLQMKKSGGNPREKVRRRVVHLRHLLSQVIIRGINSGEFKKINVRSVNELFYSIIESAIFRLAVLNQEDLAETRLILKFTVGDLLAHRI</sequence>
<proteinExistence type="predicted"/>
<evidence type="ECO:0000313" key="7">
    <source>
        <dbReference type="Proteomes" id="UP000671908"/>
    </source>
</evidence>
<evidence type="ECO:0000256" key="2">
    <source>
        <dbReference type="ARBA" id="ARBA00023125"/>
    </source>
</evidence>
<dbReference type="AlphaFoldDB" id="A0A975F559"/>
<evidence type="ECO:0000259" key="5">
    <source>
        <dbReference type="PROSITE" id="PS50977"/>
    </source>
</evidence>